<organism>
    <name type="scientific">Physcomitrium patens</name>
    <name type="common">Spreading-leaved earth moss</name>
    <name type="synonym">Physcomitrella patens</name>
    <dbReference type="NCBI Taxonomy" id="3218"/>
    <lineage>
        <taxon>Eukaryota</taxon>
        <taxon>Viridiplantae</taxon>
        <taxon>Streptophyta</taxon>
        <taxon>Embryophyta</taxon>
        <taxon>Bryophyta</taxon>
        <taxon>Bryophytina</taxon>
        <taxon>Bryopsida</taxon>
        <taxon>Funariidae</taxon>
        <taxon>Funariales</taxon>
        <taxon>Funariaceae</taxon>
        <taxon>Physcomitrium</taxon>
    </lineage>
</organism>
<name>A9U453_PHYPA</name>
<reference evidence="1" key="1">
    <citation type="journal article" date="2008" name="Science">
        <title>The Physcomitrella genome reveals evolutionary insights into the conquest of land by plants.</title>
        <authorList>
            <person name="Rensing S."/>
            <person name="Lang D."/>
            <person name="Zimmer A."/>
            <person name="Terry A."/>
            <person name="Salamov A."/>
            <person name="Shapiro H."/>
            <person name="Nishiyama T."/>
            <person name="Perroud P.-F."/>
            <person name="Lindquist E."/>
            <person name="Kamisugi Y."/>
            <person name="Tanahashi T."/>
            <person name="Sakakibara K."/>
            <person name="Fujita T."/>
            <person name="Oishi K."/>
            <person name="Shin-I T."/>
            <person name="Kuroki Y."/>
            <person name="Toyoda A."/>
            <person name="Suzuki Y."/>
            <person name="Hashimoto A."/>
            <person name="Yamaguchi K."/>
            <person name="Sugano A."/>
            <person name="Kohara Y."/>
            <person name="Fujiyama A."/>
            <person name="Anterola A."/>
            <person name="Aoki S."/>
            <person name="Ashton N."/>
            <person name="Barbazuk W.B."/>
            <person name="Barker E."/>
            <person name="Bennetzen J."/>
            <person name="Bezanilla M."/>
            <person name="Blankenship R."/>
            <person name="Cho S.H."/>
            <person name="Dutcher S."/>
            <person name="Estelle M."/>
            <person name="Fawcett J.A."/>
            <person name="Gundlach H."/>
            <person name="Hanada K."/>
            <person name="Heyl A."/>
            <person name="Hicks K.A."/>
            <person name="Hugh J."/>
            <person name="Lohr M."/>
            <person name="Mayer K."/>
            <person name="Melkozernov A."/>
            <person name="Murata T."/>
            <person name="Nelson D."/>
            <person name="Pils B."/>
            <person name="Prigge M."/>
            <person name="Reiss B."/>
            <person name="Renner T."/>
            <person name="Rombauts S."/>
            <person name="Rushton P."/>
            <person name="Sanderfoot A."/>
            <person name="Schween G."/>
            <person name="Shiu S.-H."/>
            <person name="Stueber K."/>
            <person name="Theodoulou F.L."/>
            <person name="Tu H."/>
            <person name="Van de Peer Y."/>
            <person name="Verrier P.J."/>
            <person name="Waters E."/>
            <person name="Wood A."/>
            <person name="Yang L."/>
            <person name="Cove D."/>
            <person name="Cuming A."/>
            <person name="Hasebe M."/>
            <person name="Lucas S."/>
            <person name="Mishler D.B."/>
            <person name="Reski R."/>
            <person name="Grigoriev I."/>
            <person name="Quatrano R.S."/>
            <person name="Boore J.L."/>
        </authorList>
    </citation>
    <scope>NUCLEOTIDE SEQUENCE [LARGE SCALE GENOMIC DNA]</scope>
</reference>
<protein>
    <submittedName>
        <fullName evidence="1">Predicted protein</fullName>
    </submittedName>
</protein>
<evidence type="ECO:0000313" key="1">
    <source>
        <dbReference type="EMBL" id="EDQ49552.1"/>
    </source>
</evidence>
<dbReference type="EMBL" id="DS545371">
    <property type="protein sequence ID" value="EDQ49552.1"/>
    <property type="molecule type" value="Genomic_DNA"/>
</dbReference>
<sequence length="215" mass="24927">MVIESTKRAINKDDSGQNVRAKYASKPLSVIMITNMEPMKLDIDWTSRRKRDFQNMQLFQFLQQFDCLPPINMALVEEYIINYDTKDGSNVVQRRIIKIDEIILEKVLFLFIGEITVEADESSDFSPGRFFKGDMSSIERSQGILEEMVFNWIAYVTTHIDAEIGAKWKLGKFTYLLSSNYVSAVIMYTLCQTPPVKESPMPMLMPLQRERNWVA</sequence>
<gene>
    <name evidence="1" type="ORF">PHYPADRAFT_101703</name>
</gene>
<accession>A9U453</accession>
<dbReference type="AlphaFoldDB" id="A9U453"/>
<proteinExistence type="predicted"/>